<reference evidence="1" key="1">
    <citation type="journal article" date="2021" name="Nat. Commun.">
        <title>Genetic determinants of endophytism in the Arabidopsis root mycobiome.</title>
        <authorList>
            <person name="Mesny F."/>
            <person name="Miyauchi S."/>
            <person name="Thiergart T."/>
            <person name="Pickel B."/>
            <person name="Atanasova L."/>
            <person name="Karlsson M."/>
            <person name="Huettel B."/>
            <person name="Barry K.W."/>
            <person name="Haridas S."/>
            <person name="Chen C."/>
            <person name="Bauer D."/>
            <person name="Andreopoulos W."/>
            <person name="Pangilinan J."/>
            <person name="LaButti K."/>
            <person name="Riley R."/>
            <person name="Lipzen A."/>
            <person name="Clum A."/>
            <person name="Drula E."/>
            <person name="Henrissat B."/>
            <person name="Kohler A."/>
            <person name="Grigoriev I.V."/>
            <person name="Martin F.M."/>
            <person name="Hacquard S."/>
        </authorList>
    </citation>
    <scope>NUCLEOTIDE SEQUENCE</scope>
    <source>
        <strain evidence="1">MPI-SDFR-AT-0120</strain>
    </source>
</reference>
<dbReference type="EMBL" id="JAGMVJ010000002">
    <property type="protein sequence ID" value="KAH7093759.1"/>
    <property type="molecule type" value="Genomic_DNA"/>
</dbReference>
<keyword evidence="2" id="KW-1185">Reference proteome</keyword>
<protein>
    <submittedName>
        <fullName evidence="1">Uncharacterized protein</fullName>
    </submittedName>
</protein>
<evidence type="ECO:0000313" key="2">
    <source>
        <dbReference type="Proteomes" id="UP000813461"/>
    </source>
</evidence>
<evidence type="ECO:0000313" key="1">
    <source>
        <dbReference type="EMBL" id="KAH7093759.1"/>
    </source>
</evidence>
<dbReference type="AlphaFoldDB" id="A0A8K0RDU7"/>
<dbReference type="Proteomes" id="UP000813461">
    <property type="component" value="Unassembled WGS sequence"/>
</dbReference>
<name>A0A8K0RDU7_9PLEO</name>
<accession>A0A8K0RDU7</accession>
<proteinExistence type="predicted"/>
<organism evidence="1 2">
    <name type="scientific">Paraphoma chrysanthemicola</name>
    <dbReference type="NCBI Taxonomy" id="798071"/>
    <lineage>
        <taxon>Eukaryota</taxon>
        <taxon>Fungi</taxon>
        <taxon>Dikarya</taxon>
        <taxon>Ascomycota</taxon>
        <taxon>Pezizomycotina</taxon>
        <taxon>Dothideomycetes</taxon>
        <taxon>Pleosporomycetidae</taxon>
        <taxon>Pleosporales</taxon>
        <taxon>Pleosporineae</taxon>
        <taxon>Phaeosphaeriaceae</taxon>
        <taxon>Paraphoma</taxon>
    </lineage>
</organism>
<gene>
    <name evidence="1" type="ORF">FB567DRAFT_180493</name>
</gene>
<comment type="caution">
    <text evidence="1">The sequence shown here is derived from an EMBL/GenBank/DDBJ whole genome shotgun (WGS) entry which is preliminary data.</text>
</comment>
<sequence>MGQEKNNGRCDSTPVCGAWQAWRHSSRTAAEAAWAASSTSPSARRTLQQWLGGRAIAEIAPSEFPSIIAVRRRLLHKRIAASVAESAGACRWCSRSGRRAPCSLACSSISRLQRAMRAEEPQPCFLWPLLALGLLTMLQSGRAPRPAGTGESLNPPVCGGGKFSTFTARHAAAAWCWGQIVSNRRTENFRLASDPRLRPRCRARYR</sequence>